<gene>
    <name evidence="15" type="ORF">A4W93_03005</name>
</gene>
<dbReference type="Pfam" id="PF02558">
    <property type="entry name" value="ApbA"/>
    <property type="match status" value="1"/>
</dbReference>
<dbReference type="Pfam" id="PF08546">
    <property type="entry name" value="ApbA_C"/>
    <property type="match status" value="1"/>
</dbReference>
<dbReference type="PANTHER" id="PTHR43765:SF2">
    <property type="entry name" value="2-DEHYDROPANTOATE 2-REDUCTASE"/>
    <property type="match status" value="1"/>
</dbReference>
<evidence type="ECO:0000256" key="2">
    <source>
        <dbReference type="ARBA" id="ARBA00007870"/>
    </source>
</evidence>
<dbReference type="SUPFAM" id="SSF51735">
    <property type="entry name" value="NAD(P)-binding Rossmann-fold domains"/>
    <property type="match status" value="1"/>
</dbReference>
<accession>A0A1W6L447</accession>
<dbReference type="PROSITE" id="PS51257">
    <property type="entry name" value="PROKAR_LIPOPROTEIN"/>
    <property type="match status" value="1"/>
</dbReference>
<dbReference type="UniPathway" id="UPA00028">
    <property type="reaction ID" value="UER00004"/>
</dbReference>
<comment type="similarity">
    <text evidence="2 10">Belongs to the ketopantoate reductase family.</text>
</comment>
<dbReference type="InterPro" id="IPR008927">
    <property type="entry name" value="6-PGluconate_DH-like_C_sf"/>
</dbReference>
<name>A0A1W6L447_9BURK</name>
<dbReference type="GO" id="GO:0008677">
    <property type="term" value="F:2-dehydropantoate 2-reductase activity"/>
    <property type="evidence" value="ECO:0007669"/>
    <property type="project" value="UniProtKB-EC"/>
</dbReference>
<comment type="catalytic activity">
    <reaction evidence="9 10">
        <text>(R)-pantoate + NADP(+) = 2-dehydropantoate + NADPH + H(+)</text>
        <dbReference type="Rhea" id="RHEA:16233"/>
        <dbReference type="ChEBI" id="CHEBI:11561"/>
        <dbReference type="ChEBI" id="CHEBI:15378"/>
        <dbReference type="ChEBI" id="CHEBI:15980"/>
        <dbReference type="ChEBI" id="CHEBI:57783"/>
        <dbReference type="ChEBI" id="CHEBI:58349"/>
        <dbReference type="EC" id="1.1.1.169"/>
    </reaction>
</comment>
<dbReference type="KEGG" id="rgu:A4W93_03005"/>
<keyword evidence="12" id="KW-1133">Transmembrane helix</keyword>
<evidence type="ECO:0000259" key="13">
    <source>
        <dbReference type="Pfam" id="PF02558"/>
    </source>
</evidence>
<dbReference type="PANTHER" id="PTHR43765">
    <property type="entry name" value="2-DEHYDROPANTOATE 2-REDUCTASE-RELATED"/>
    <property type="match status" value="1"/>
</dbReference>
<evidence type="ECO:0000313" key="15">
    <source>
        <dbReference type="EMBL" id="ARN18967.1"/>
    </source>
</evidence>
<evidence type="ECO:0000256" key="10">
    <source>
        <dbReference type="RuleBase" id="RU362068"/>
    </source>
</evidence>
<evidence type="ECO:0000256" key="7">
    <source>
        <dbReference type="ARBA" id="ARBA00023002"/>
    </source>
</evidence>
<evidence type="ECO:0000256" key="6">
    <source>
        <dbReference type="ARBA" id="ARBA00022857"/>
    </source>
</evidence>
<keyword evidence="12" id="KW-0472">Membrane</keyword>
<reference evidence="15 16" key="1">
    <citation type="submission" date="2016-04" db="EMBL/GenBank/DDBJ databases">
        <title>Complete genome sequence of natural rubber-degrading, novel Gram-negative bacterium, Rhizobacter gummiphilus strain NS21.</title>
        <authorList>
            <person name="Tabata M."/>
            <person name="Kasai D."/>
            <person name="Fukuda M."/>
        </authorList>
    </citation>
    <scope>NUCLEOTIDE SEQUENCE [LARGE SCALE GENOMIC DNA]</scope>
    <source>
        <strain evidence="15 16">NS21</strain>
    </source>
</reference>
<feature type="region of interest" description="Disordered" evidence="11">
    <location>
        <begin position="56"/>
        <end position="77"/>
    </location>
</feature>
<evidence type="ECO:0000256" key="9">
    <source>
        <dbReference type="ARBA" id="ARBA00048793"/>
    </source>
</evidence>
<dbReference type="InterPro" id="IPR050838">
    <property type="entry name" value="Ketopantoate_reductase"/>
</dbReference>
<evidence type="ECO:0000256" key="8">
    <source>
        <dbReference type="ARBA" id="ARBA00032024"/>
    </source>
</evidence>
<keyword evidence="6 10" id="KW-0521">NADP</keyword>
<evidence type="ECO:0000259" key="14">
    <source>
        <dbReference type="Pfam" id="PF08546"/>
    </source>
</evidence>
<comment type="pathway">
    <text evidence="1 10">Cofactor biosynthesis; (R)-pantothenate biosynthesis; (R)-pantoate from 3-methyl-2-oxobutanoate: step 2/2.</text>
</comment>
<proteinExistence type="inferred from homology"/>
<comment type="function">
    <text evidence="10">Catalyzes the NADPH-dependent reduction of ketopantoate into pantoic acid.</text>
</comment>
<dbReference type="AlphaFoldDB" id="A0A1W6L447"/>
<dbReference type="InterPro" id="IPR013752">
    <property type="entry name" value="KPA_reductase"/>
</dbReference>
<evidence type="ECO:0000256" key="4">
    <source>
        <dbReference type="ARBA" id="ARBA00019465"/>
    </source>
</evidence>
<evidence type="ECO:0000313" key="16">
    <source>
        <dbReference type="Proteomes" id="UP000193427"/>
    </source>
</evidence>
<organism evidence="15 16">
    <name type="scientific">Piscinibacter gummiphilus</name>
    <dbReference type="NCBI Taxonomy" id="946333"/>
    <lineage>
        <taxon>Bacteria</taxon>
        <taxon>Pseudomonadati</taxon>
        <taxon>Pseudomonadota</taxon>
        <taxon>Betaproteobacteria</taxon>
        <taxon>Burkholderiales</taxon>
        <taxon>Sphaerotilaceae</taxon>
        <taxon>Piscinibacter</taxon>
    </lineage>
</organism>
<evidence type="ECO:0000256" key="12">
    <source>
        <dbReference type="SAM" id="Phobius"/>
    </source>
</evidence>
<keyword evidence="16" id="KW-1185">Reference proteome</keyword>
<dbReference type="InterPro" id="IPR013328">
    <property type="entry name" value="6PGD_dom2"/>
</dbReference>
<feature type="domain" description="Ketopantoate reductase C-terminal" evidence="14">
    <location>
        <begin position="184"/>
        <end position="318"/>
    </location>
</feature>
<dbReference type="InterPro" id="IPR036291">
    <property type="entry name" value="NAD(P)-bd_dom_sf"/>
</dbReference>
<evidence type="ECO:0000256" key="11">
    <source>
        <dbReference type="SAM" id="MobiDB-lite"/>
    </source>
</evidence>
<evidence type="ECO:0000256" key="5">
    <source>
        <dbReference type="ARBA" id="ARBA00022655"/>
    </source>
</evidence>
<dbReference type="STRING" id="946333.A4W93_03005"/>
<dbReference type="OrthoDB" id="8555723at2"/>
<protein>
    <recommendedName>
        <fullName evidence="4 10">2-dehydropantoate 2-reductase</fullName>
        <ecNumber evidence="3 10">1.1.1.169</ecNumber>
    </recommendedName>
    <alternativeName>
        <fullName evidence="8 10">Ketopantoate reductase</fullName>
    </alternativeName>
</protein>
<dbReference type="EC" id="1.1.1.169" evidence="3 10"/>
<evidence type="ECO:0000256" key="3">
    <source>
        <dbReference type="ARBA" id="ARBA00013014"/>
    </source>
</evidence>
<dbReference type="Proteomes" id="UP000193427">
    <property type="component" value="Chromosome"/>
</dbReference>
<dbReference type="Gene3D" id="1.10.1040.10">
    <property type="entry name" value="N-(1-d-carboxylethyl)-l-norvaline Dehydrogenase, domain 2"/>
    <property type="match status" value="1"/>
</dbReference>
<dbReference type="NCBIfam" id="TIGR00745">
    <property type="entry name" value="apbA_panE"/>
    <property type="match status" value="1"/>
</dbReference>
<dbReference type="SUPFAM" id="SSF48179">
    <property type="entry name" value="6-phosphogluconate dehydrogenase C-terminal domain-like"/>
    <property type="match status" value="1"/>
</dbReference>
<keyword evidence="12" id="KW-0812">Transmembrane</keyword>
<dbReference type="InterPro" id="IPR013332">
    <property type="entry name" value="KPR_N"/>
</dbReference>
<dbReference type="GO" id="GO:0015940">
    <property type="term" value="P:pantothenate biosynthetic process"/>
    <property type="evidence" value="ECO:0007669"/>
    <property type="project" value="UniProtKB-UniPathway"/>
</dbReference>
<dbReference type="Gene3D" id="3.40.50.720">
    <property type="entry name" value="NAD(P)-binding Rossmann-like Domain"/>
    <property type="match status" value="1"/>
</dbReference>
<dbReference type="GO" id="GO:0050661">
    <property type="term" value="F:NADP binding"/>
    <property type="evidence" value="ECO:0007669"/>
    <property type="project" value="TreeGrafter"/>
</dbReference>
<dbReference type="InterPro" id="IPR003710">
    <property type="entry name" value="ApbA"/>
</dbReference>
<keyword evidence="7 10" id="KW-0560">Oxidoreductase</keyword>
<dbReference type="EMBL" id="CP015118">
    <property type="protein sequence ID" value="ARN18967.1"/>
    <property type="molecule type" value="Genomic_DNA"/>
</dbReference>
<dbReference type="GO" id="GO:0005737">
    <property type="term" value="C:cytoplasm"/>
    <property type="evidence" value="ECO:0007669"/>
    <property type="project" value="TreeGrafter"/>
</dbReference>
<evidence type="ECO:0000256" key="1">
    <source>
        <dbReference type="ARBA" id="ARBA00004994"/>
    </source>
</evidence>
<feature type="domain" description="Ketopantoate reductase N-terminal" evidence="13">
    <location>
        <begin position="13"/>
        <end position="159"/>
    </location>
</feature>
<dbReference type="NCBIfam" id="NF006083">
    <property type="entry name" value="PRK08229.1"/>
    <property type="match status" value="1"/>
</dbReference>
<feature type="transmembrane region" description="Helical" evidence="12">
    <location>
        <begin position="12"/>
        <end position="32"/>
    </location>
</feature>
<keyword evidence="5 10" id="KW-0566">Pantothenate biosynthesis</keyword>
<sequence length="326" mass="34507">MRPRADPVTGPVWVLGAGSIGCFVGGCLQAAGAEVRFIGRPRVLSGLAADGLRVSDLDGRDDTVPPSALRLHESPPSSHTPSLVLLCVKSPATAEAAASLQVPPGTPVVSLQNGVGNPAVAAAAAPSLRVIPGMVPFNVAQLGPGHFHRGTEGRIAVQADPSLDPWRPVFERAGLPLDVFDDLAPVQWGKLLLNLNNPVNALSGLPLQAQLLDRGHRRTLAALMAEALQLLGRAGIEPATLSPLPWRWMPAFLRLPTPVFRVLAARMLRMDAKARSSMADDVAQGRRTEVDALCGEFVRLAARLGTTAPRNAEMVRRIEELTAGRV</sequence>